<comment type="caution">
    <text evidence="2">The sequence shown here is derived from an EMBL/GenBank/DDBJ whole genome shotgun (WGS) entry which is preliminary data.</text>
</comment>
<reference evidence="2 3" key="1">
    <citation type="submission" date="2019-11" db="EMBL/GenBank/DDBJ databases">
        <title>Whole genome sequence of Oryza granulata.</title>
        <authorList>
            <person name="Li W."/>
        </authorList>
    </citation>
    <scope>NUCLEOTIDE SEQUENCE [LARGE SCALE GENOMIC DNA]</scope>
    <source>
        <strain evidence="3">cv. Menghai</strain>
        <tissue evidence="2">Leaf</tissue>
    </source>
</reference>
<feature type="signal peptide" evidence="1">
    <location>
        <begin position="1"/>
        <end position="24"/>
    </location>
</feature>
<dbReference type="EMBL" id="SPHZ02000003">
    <property type="protein sequence ID" value="KAF0926429.1"/>
    <property type="molecule type" value="Genomic_DNA"/>
</dbReference>
<dbReference type="Proteomes" id="UP000479710">
    <property type="component" value="Unassembled WGS sequence"/>
</dbReference>
<keyword evidence="1" id="KW-0732">Signal</keyword>
<accession>A0A6G1EP85</accession>
<evidence type="ECO:0008006" key="4">
    <source>
        <dbReference type="Google" id="ProtNLM"/>
    </source>
</evidence>
<sequence length="135" mass="14449">MHLAGGLLLLCVHLLLILPDGALSATASGRGCQRRCGGLDVPYPFGFSDSCPILLSCNEGNSTAALLRPNPEIMTWHLTSLALFSASLHRISLSRRAPTTYSSEDADCSASVLPAGQPCLTRCSQIRFRPPWGRP</sequence>
<gene>
    <name evidence="2" type="ORF">E2562_024151</name>
</gene>
<name>A0A6G1EP85_9ORYZ</name>
<proteinExistence type="predicted"/>
<evidence type="ECO:0000256" key="1">
    <source>
        <dbReference type="SAM" id="SignalP"/>
    </source>
</evidence>
<feature type="chain" id="PRO_5026114966" description="Wall-associated receptor kinase galacturonan-binding domain-containing protein" evidence="1">
    <location>
        <begin position="25"/>
        <end position="135"/>
    </location>
</feature>
<dbReference type="AlphaFoldDB" id="A0A6G1EP85"/>
<organism evidence="2 3">
    <name type="scientific">Oryza meyeriana var. granulata</name>
    <dbReference type="NCBI Taxonomy" id="110450"/>
    <lineage>
        <taxon>Eukaryota</taxon>
        <taxon>Viridiplantae</taxon>
        <taxon>Streptophyta</taxon>
        <taxon>Embryophyta</taxon>
        <taxon>Tracheophyta</taxon>
        <taxon>Spermatophyta</taxon>
        <taxon>Magnoliopsida</taxon>
        <taxon>Liliopsida</taxon>
        <taxon>Poales</taxon>
        <taxon>Poaceae</taxon>
        <taxon>BOP clade</taxon>
        <taxon>Oryzoideae</taxon>
        <taxon>Oryzeae</taxon>
        <taxon>Oryzinae</taxon>
        <taxon>Oryza</taxon>
        <taxon>Oryza meyeriana</taxon>
    </lineage>
</organism>
<evidence type="ECO:0000313" key="2">
    <source>
        <dbReference type="EMBL" id="KAF0926429.1"/>
    </source>
</evidence>
<evidence type="ECO:0000313" key="3">
    <source>
        <dbReference type="Proteomes" id="UP000479710"/>
    </source>
</evidence>
<keyword evidence="3" id="KW-1185">Reference proteome</keyword>
<protein>
    <recommendedName>
        <fullName evidence="4">Wall-associated receptor kinase galacturonan-binding domain-containing protein</fullName>
    </recommendedName>
</protein>
<dbReference type="OrthoDB" id="691441at2759"/>